<gene>
    <name evidence="1" type="ORF">FUG_LOCUS456556</name>
</gene>
<accession>A0A4E9EH98</accession>
<sequence>MIGDETKVMVVKRQSRVPLAENKAKKMNSKRSELRHGFSTRLNALFRGTLGRRGIIRAIMGRDCLGVWAVLGDGN</sequence>
<proteinExistence type="predicted"/>
<reference evidence="1" key="1">
    <citation type="submission" date="2019-04" db="EMBL/GenBank/DDBJ databases">
        <authorList>
            <person name="Melise S."/>
            <person name="Noan J."/>
            <person name="Okalmin O."/>
        </authorList>
    </citation>
    <scope>NUCLEOTIDE SEQUENCE</scope>
    <source>
        <strain evidence="1">FN9</strain>
    </source>
</reference>
<protein>
    <submittedName>
        <fullName evidence="1">Uncharacterized protein</fullName>
    </submittedName>
</protein>
<evidence type="ECO:0000313" key="1">
    <source>
        <dbReference type="EMBL" id="VIO61827.1"/>
    </source>
</evidence>
<dbReference type="AlphaFoldDB" id="A0A4E9EH98"/>
<dbReference type="EMBL" id="CAAKMV010000154">
    <property type="protein sequence ID" value="VIO61827.1"/>
    <property type="molecule type" value="Genomic_DNA"/>
</dbReference>
<name>A0A4E9EH98_GIBZA</name>
<organism evidence="1">
    <name type="scientific">Gibberella zeae</name>
    <name type="common">Wheat head blight fungus</name>
    <name type="synonym">Fusarium graminearum</name>
    <dbReference type="NCBI Taxonomy" id="5518"/>
    <lineage>
        <taxon>Eukaryota</taxon>
        <taxon>Fungi</taxon>
        <taxon>Dikarya</taxon>
        <taxon>Ascomycota</taxon>
        <taxon>Pezizomycotina</taxon>
        <taxon>Sordariomycetes</taxon>
        <taxon>Hypocreomycetidae</taxon>
        <taxon>Hypocreales</taxon>
        <taxon>Nectriaceae</taxon>
        <taxon>Fusarium</taxon>
    </lineage>
</organism>